<comment type="caution">
    <text evidence="2">The sequence shown here is derived from an EMBL/GenBank/DDBJ whole genome shotgun (WGS) entry which is preliminary data.</text>
</comment>
<dbReference type="GO" id="GO:0008270">
    <property type="term" value="F:zinc ion binding"/>
    <property type="evidence" value="ECO:0007669"/>
    <property type="project" value="TreeGrafter"/>
</dbReference>
<dbReference type="AlphaFoldDB" id="X1DLF8"/>
<dbReference type="GO" id="GO:0051604">
    <property type="term" value="P:protein maturation"/>
    <property type="evidence" value="ECO:0007669"/>
    <property type="project" value="TreeGrafter"/>
</dbReference>
<feature type="domain" description="Carbamoyltransferase Kae1-like" evidence="1">
    <location>
        <begin position="4"/>
        <end position="158"/>
    </location>
</feature>
<dbReference type="InterPro" id="IPR055128">
    <property type="entry name" value="HypF_C_2"/>
</dbReference>
<accession>X1DLF8</accession>
<dbReference type="Gene3D" id="3.30.420.40">
    <property type="match status" value="1"/>
</dbReference>
<name>X1DLF8_9ZZZZ</name>
<evidence type="ECO:0000313" key="2">
    <source>
        <dbReference type="EMBL" id="GAG97256.1"/>
    </source>
</evidence>
<proteinExistence type="predicted"/>
<dbReference type="PANTHER" id="PTHR42959:SF1">
    <property type="entry name" value="CARBAMOYLTRANSFERASE HYPF"/>
    <property type="match status" value="1"/>
</dbReference>
<evidence type="ECO:0000259" key="1">
    <source>
        <dbReference type="Pfam" id="PF22521"/>
    </source>
</evidence>
<dbReference type="EMBL" id="BART01026468">
    <property type="protein sequence ID" value="GAG97256.1"/>
    <property type="molecule type" value="Genomic_DNA"/>
</dbReference>
<feature type="non-terminal residue" evidence="2">
    <location>
        <position position="1"/>
    </location>
</feature>
<dbReference type="Pfam" id="PF22521">
    <property type="entry name" value="HypF_C_2"/>
    <property type="match status" value="1"/>
</dbReference>
<dbReference type="SUPFAM" id="SSF53067">
    <property type="entry name" value="Actin-like ATPase domain"/>
    <property type="match status" value="1"/>
</dbReference>
<dbReference type="InterPro" id="IPR051060">
    <property type="entry name" value="Carbamoyltrans_HypF-like"/>
</dbReference>
<gene>
    <name evidence="2" type="ORF">S01H4_47202</name>
</gene>
<organism evidence="2">
    <name type="scientific">marine sediment metagenome</name>
    <dbReference type="NCBI Taxonomy" id="412755"/>
    <lineage>
        <taxon>unclassified sequences</taxon>
        <taxon>metagenomes</taxon>
        <taxon>ecological metagenomes</taxon>
    </lineage>
</organism>
<sequence length="169" mass="17592">ELAVIRQALEKGVNAPLTSSVGRLFDGVAALLDLRQITTFEGQSAMALEFAAGGRLGQPYPFDGGTAINWRPMLGAILKDRDDGVAVSNIAARFHGTLVEVMAAVARKVGVGTVALSGGCFQNRLLYEGGAARLEEAGFTVLLPRQLPPNDGAIAAGQVWVAGWSLTSG</sequence>
<dbReference type="InterPro" id="IPR043129">
    <property type="entry name" value="ATPase_NBD"/>
</dbReference>
<dbReference type="GO" id="GO:0016743">
    <property type="term" value="F:carboxyl- or carbamoyltransferase activity"/>
    <property type="evidence" value="ECO:0007669"/>
    <property type="project" value="TreeGrafter"/>
</dbReference>
<dbReference type="PANTHER" id="PTHR42959">
    <property type="entry name" value="CARBAMOYLTRANSFERASE"/>
    <property type="match status" value="1"/>
</dbReference>
<reference evidence="2" key="1">
    <citation type="journal article" date="2014" name="Front. Microbiol.">
        <title>High frequency of phylogenetically diverse reductive dehalogenase-homologous genes in deep subseafloor sedimentary metagenomes.</title>
        <authorList>
            <person name="Kawai M."/>
            <person name="Futagami T."/>
            <person name="Toyoda A."/>
            <person name="Takaki Y."/>
            <person name="Nishi S."/>
            <person name="Hori S."/>
            <person name="Arai W."/>
            <person name="Tsubouchi T."/>
            <person name="Morono Y."/>
            <person name="Uchiyama I."/>
            <person name="Ito T."/>
            <person name="Fujiyama A."/>
            <person name="Inagaki F."/>
            <person name="Takami H."/>
        </authorList>
    </citation>
    <scope>NUCLEOTIDE SEQUENCE</scope>
    <source>
        <strain evidence="2">Expedition CK06-06</strain>
    </source>
</reference>
<protein>
    <recommendedName>
        <fullName evidence="1">Carbamoyltransferase Kae1-like domain-containing protein</fullName>
    </recommendedName>
</protein>